<proteinExistence type="predicted"/>
<keyword evidence="2" id="KW-1185">Reference proteome</keyword>
<dbReference type="Proteomes" id="UP000006729">
    <property type="component" value="Chromosome 13"/>
</dbReference>
<reference evidence="1 2" key="1">
    <citation type="journal article" date="2006" name="Science">
        <title>The genome of black cottonwood, Populus trichocarpa (Torr. &amp; Gray).</title>
        <authorList>
            <person name="Tuskan G.A."/>
            <person name="Difazio S."/>
            <person name="Jansson S."/>
            <person name="Bohlmann J."/>
            <person name="Grigoriev I."/>
            <person name="Hellsten U."/>
            <person name="Putnam N."/>
            <person name="Ralph S."/>
            <person name="Rombauts S."/>
            <person name="Salamov A."/>
            <person name="Schein J."/>
            <person name="Sterck L."/>
            <person name="Aerts A."/>
            <person name="Bhalerao R.R."/>
            <person name="Bhalerao R.P."/>
            <person name="Blaudez D."/>
            <person name="Boerjan W."/>
            <person name="Brun A."/>
            <person name="Brunner A."/>
            <person name="Busov V."/>
            <person name="Campbell M."/>
            <person name="Carlson J."/>
            <person name="Chalot M."/>
            <person name="Chapman J."/>
            <person name="Chen G.L."/>
            <person name="Cooper D."/>
            <person name="Coutinho P.M."/>
            <person name="Couturier J."/>
            <person name="Covert S."/>
            <person name="Cronk Q."/>
            <person name="Cunningham R."/>
            <person name="Davis J."/>
            <person name="Degroeve S."/>
            <person name="Dejardin A."/>
            <person name="Depamphilis C."/>
            <person name="Detter J."/>
            <person name="Dirks B."/>
            <person name="Dubchak I."/>
            <person name="Duplessis S."/>
            <person name="Ehlting J."/>
            <person name="Ellis B."/>
            <person name="Gendler K."/>
            <person name="Goodstein D."/>
            <person name="Gribskov M."/>
            <person name="Grimwood J."/>
            <person name="Groover A."/>
            <person name="Gunter L."/>
            <person name="Hamberger B."/>
            <person name="Heinze B."/>
            <person name="Helariutta Y."/>
            <person name="Henrissat B."/>
            <person name="Holligan D."/>
            <person name="Holt R."/>
            <person name="Huang W."/>
            <person name="Islam-Faridi N."/>
            <person name="Jones S."/>
            <person name="Jones-Rhoades M."/>
            <person name="Jorgensen R."/>
            <person name="Joshi C."/>
            <person name="Kangasjarvi J."/>
            <person name="Karlsson J."/>
            <person name="Kelleher C."/>
            <person name="Kirkpatrick R."/>
            <person name="Kirst M."/>
            <person name="Kohler A."/>
            <person name="Kalluri U."/>
            <person name="Larimer F."/>
            <person name="Leebens-Mack J."/>
            <person name="Leple J.C."/>
            <person name="Locascio P."/>
            <person name="Lou Y."/>
            <person name="Lucas S."/>
            <person name="Martin F."/>
            <person name="Montanini B."/>
            <person name="Napoli C."/>
            <person name="Nelson D.R."/>
            <person name="Nelson C."/>
            <person name="Nieminen K."/>
            <person name="Nilsson O."/>
            <person name="Pereda V."/>
            <person name="Peter G."/>
            <person name="Philippe R."/>
            <person name="Pilate G."/>
            <person name="Poliakov A."/>
            <person name="Razumovskaya J."/>
            <person name="Richardson P."/>
            <person name="Rinaldi C."/>
            <person name="Ritland K."/>
            <person name="Rouze P."/>
            <person name="Ryaboy D."/>
            <person name="Schmutz J."/>
            <person name="Schrader J."/>
            <person name="Segerman B."/>
            <person name="Shin H."/>
            <person name="Siddiqui A."/>
            <person name="Sterky F."/>
            <person name="Terry A."/>
            <person name="Tsai C.J."/>
            <person name="Uberbacher E."/>
            <person name="Unneberg P."/>
            <person name="Vahala J."/>
            <person name="Wall K."/>
            <person name="Wessler S."/>
            <person name="Yang G."/>
            <person name="Yin T."/>
            <person name="Douglas C."/>
            <person name="Marra M."/>
            <person name="Sandberg G."/>
            <person name="Van de Peer Y."/>
            <person name="Rokhsar D."/>
        </authorList>
    </citation>
    <scope>NUCLEOTIDE SEQUENCE [LARGE SCALE GENOMIC DNA]</scope>
    <source>
        <strain evidence="2">cv. Nisqually</strain>
    </source>
</reference>
<dbReference type="EMBL" id="CM009302">
    <property type="protein sequence ID" value="KAI9383686.1"/>
    <property type="molecule type" value="Genomic_DNA"/>
</dbReference>
<gene>
    <name evidence="1" type="ORF">POPTR_013G115500v4</name>
</gene>
<evidence type="ECO:0000313" key="1">
    <source>
        <dbReference type="EMBL" id="KAI9383686.1"/>
    </source>
</evidence>
<sequence>MQFLFRSLPKPRHQGHRRSLVDFAAIKHVRDRGLDHAVEREKHLKPVLSIKNLIKSEPSRSLPISIVTQQKDFLKIPIRPIELIRRYPSVFQEFLPGGIGIHPHVKLTQQVLDLDIEEQLVYQSESYKNDVANRLLKLLMISRIDKIPLKLLDFLLWDLGLPQDCVKSLVPEFPDYFRVLGDKNLSPWSGSDLGLELVCWSDELAVSVMEKRAKSRETGYVKGMPIEFPMQFSKGFEIDKRLKQWIGDWQKLPYVSPYENAMHLGPNTDESDRWAVGVLHEVLNLSVSKKVEKDTLLCLGEWLGIRSRFKRALLHHPGIFYLSNKIGTYTVVLKEGYKRGLLVEKNPVVDIRNQYIHLMHTVVEERKSITVHGGSQQQEKKTDGKSEGQGEKQDANDCVEVSDAGSDFEDDSEDGYEYNEEEGGESRKNAHRNAPTNRGRADRNKNLDVRGNLKYARRERGVEKHHGKTRDKVVQNDDYKYNDDEEEGESRTHARTKTPRGRADENKNLVARGRSRNVRREREVERHHGKTRDKVVSEDDYKYNDDEEEGEIRTHARTKSPRGRADENKNLDVRGRSRNVRREREGEIRTHARTKSSRGRADENKNLDVRGRSRNVRRERVVEKHHGKTRDKVVSKDDYMYNDDDGEEGEGRRHAHRNAPRSRGRGDKKTTLDSREHARNAGRDRGIEKRHFKTKDKFRPKDSIRKEMSRGYNFHERSQE</sequence>
<protein>
    <submittedName>
        <fullName evidence="1">Uncharacterized protein</fullName>
    </submittedName>
</protein>
<name>A0ACC0S2E1_POPTR</name>
<comment type="caution">
    <text evidence="1">The sequence shown here is derived from an EMBL/GenBank/DDBJ whole genome shotgun (WGS) entry which is preliminary data.</text>
</comment>
<accession>A0ACC0S2E1</accession>
<evidence type="ECO:0000313" key="2">
    <source>
        <dbReference type="Proteomes" id="UP000006729"/>
    </source>
</evidence>
<organism evidence="1 2">
    <name type="scientific">Populus trichocarpa</name>
    <name type="common">Western balsam poplar</name>
    <name type="synonym">Populus balsamifera subsp. trichocarpa</name>
    <dbReference type="NCBI Taxonomy" id="3694"/>
    <lineage>
        <taxon>Eukaryota</taxon>
        <taxon>Viridiplantae</taxon>
        <taxon>Streptophyta</taxon>
        <taxon>Embryophyta</taxon>
        <taxon>Tracheophyta</taxon>
        <taxon>Spermatophyta</taxon>
        <taxon>Magnoliopsida</taxon>
        <taxon>eudicotyledons</taxon>
        <taxon>Gunneridae</taxon>
        <taxon>Pentapetalae</taxon>
        <taxon>rosids</taxon>
        <taxon>fabids</taxon>
        <taxon>Malpighiales</taxon>
        <taxon>Salicaceae</taxon>
        <taxon>Saliceae</taxon>
        <taxon>Populus</taxon>
    </lineage>
</organism>